<dbReference type="InterPro" id="IPR043128">
    <property type="entry name" value="Rev_trsase/Diguanyl_cyclase"/>
</dbReference>
<protein>
    <recommendedName>
        <fullName evidence="1">Reverse transcriptase/retrotransposon-derived protein RNase H-like domain-containing protein</fullName>
    </recommendedName>
</protein>
<dbReference type="SUPFAM" id="SSF56672">
    <property type="entry name" value="DNA/RNA polymerases"/>
    <property type="match status" value="1"/>
</dbReference>
<dbReference type="Proteomes" id="UP000237271">
    <property type="component" value="Unassembled WGS sequence"/>
</dbReference>
<proteinExistence type="predicted"/>
<evidence type="ECO:0000259" key="1">
    <source>
        <dbReference type="Pfam" id="PF17919"/>
    </source>
</evidence>
<gene>
    <name evidence="2" type="ORF">PHPALM_31012</name>
</gene>
<evidence type="ECO:0000313" key="2">
    <source>
        <dbReference type="EMBL" id="POM60167.1"/>
    </source>
</evidence>
<dbReference type="OrthoDB" id="166462at2759"/>
<feature type="domain" description="Reverse transcriptase/retrotransposon-derived protein RNase H-like" evidence="1">
    <location>
        <begin position="257"/>
        <end position="309"/>
    </location>
</feature>
<organism evidence="2 3">
    <name type="scientific">Phytophthora palmivora</name>
    <dbReference type="NCBI Taxonomy" id="4796"/>
    <lineage>
        <taxon>Eukaryota</taxon>
        <taxon>Sar</taxon>
        <taxon>Stramenopiles</taxon>
        <taxon>Oomycota</taxon>
        <taxon>Peronosporomycetes</taxon>
        <taxon>Peronosporales</taxon>
        <taxon>Peronosporaceae</taxon>
        <taxon>Phytophthora</taxon>
    </lineage>
</organism>
<sequence>MEFLERHVEELLEAGLVCVNNSSRYASPPRVIPKVQPRDYRMTVDTWAVNALTEPLLWPMPHLEVAITLLDGARVFFTLDWLCMSTLKELFTIMGHRGMVTPTRVLMGGTDSVGYYQSVVEEIFQPYIYHGLLAWLDDILGYAKTEDEYMGILEKRLVSIWLEPATEQVQVLPGLGEMCRWSIALPTPCRRIDVVTFTQSAADIQRFLCVTNWMGQSIPKYSELVAPLIEIVDKAAKEVSSRKAKKLAKMRIAECGWTQQHDAVFEDVKKTLLEMVPLAHPDQNMTVCLFCDPSQDFWGAVCTQLPESELSKPLEEQNHRPLAFLISMTNHREGSYLLLRPKGFHLLTDHRNLVYISDPYATDTGMQRYQADKLQRWTMTLMAYRYVEEHVKGDENVWADILSRSSGLAEGEKHQVSRISALGLVSTLSPRTTQYFQWPSLTEISALQQLAERPEEVQ</sequence>
<reference evidence="2 3" key="1">
    <citation type="journal article" date="2017" name="Genome Biol. Evol.">
        <title>Phytophthora megakarya and P. palmivora, closely related causal agents of cacao black pod rot, underwent increases in genome sizes and gene numbers by different mechanisms.</title>
        <authorList>
            <person name="Ali S.S."/>
            <person name="Shao J."/>
            <person name="Lary D.J."/>
            <person name="Kronmiller B."/>
            <person name="Shen D."/>
            <person name="Strem M.D."/>
            <person name="Amoako-Attah I."/>
            <person name="Akrofi A.Y."/>
            <person name="Begoude B.A."/>
            <person name="Ten Hoopen G.M."/>
            <person name="Coulibaly K."/>
            <person name="Kebe B.I."/>
            <person name="Melnick R.L."/>
            <person name="Guiltinan M.J."/>
            <person name="Tyler B.M."/>
            <person name="Meinhardt L.W."/>
            <person name="Bailey B.A."/>
        </authorList>
    </citation>
    <scope>NUCLEOTIDE SEQUENCE [LARGE SCALE GENOMIC DNA]</scope>
    <source>
        <strain evidence="3">sbr112.9</strain>
    </source>
</reference>
<dbReference type="PANTHER" id="PTHR33064:SF37">
    <property type="entry name" value="RIBONUCLEASE H"/>
    <property type="match status" value="1"/>
</dbReference>
<dbReference type="AlphaFoldDB" id="A0A2P4X3N0"/>
<dbReference type="Pfam" id="PF17919">
    <property type="entry name" value="RT_RNaseH_2"/>
    <property type="match status" value="1"/>
</dbReference>
<evidence type="ECO:0000313" key="3">
    <source>
        <dbReference type="Proteomes" id="UP000237271"/>
    </source>
</evidence>
<accession>A0A2P4X3N0</accession>
<dbReference type="InterPro" id="IPR051320">
    <property type="entry name" value="Viral_Replic_Matur_Polypro"/>
</dbReference>
<keyword evidence="3" id="KW-1185">Reference proteome</keyword>
<dbReference type="InterPro" id="IPR041577">
    <property type="entry name" value="RT_RNaseH_2"/>
</dbReference>
<comment type="caution">
    <text evidence="2">The sequence shown here is derived from an EMBL/GenBank/DDBJ whole genome shotgun (WGS) entry which is preliminary data.</text>
</comment>
<dbReference type="PANTHER" id="PTHR33064">
    <property type="entry name" value="POL PROTEIN"/>
    <property type="match status" value="1"/>
</dbReference>
<name>A0A2P4X3N0_9STRA</name>
<dbReference type="InterPro" id="IPR043502">
    <property type="entry name" value="DNA/RNA_pol_sf"/>
</dbReference>
<dbReference type="Gene3D" id="3.30.70.270">
    <property type="match status" value="2"/>
</dbReference>
<dbReference type="Gene3D" id="3.10.10.10">
    <property type="entry name" value="HIV Type 1 Reverse Transcriptase, subunit A, domain 1"/>
    <property type="match status" value="1"/>
</dbReference>
<dbReference type="EMBL" id="NCKW01016926">
    <property type="protein sequence ID" value="POM60167.1"/>
    <property type="molecule type" value="Genomic_DNA"/>
</dbReference>